<dbReference type="AlphaFoldDB" id="A0A1Y4STS4"/>
<name>A0A1Y4STS4_9FIRM</name>
<organism evidence="2 3">
    <name type="scientific">Massilimicrobiota timonensis</name>
    <dbReference type="NCBI Taxonomy" id="1776392"/>
    <lineage>
        <taxon>Bacteria</taxon>
        <taxon>Bacillati</taxon>
        <taxon>Bacillota</taxon>
        <taxon>Erysipelotrichia</taxon>
        <taxon>Erysipelotrichales</taxon>
        <taxon>Erysipelotrichaceae</taxon>
        <taxon>Massilimicrobiota</taxon>
    </lineage>
</organism>
<dbReference type="Proteomes" id="UP000195305">
    <property type="component" value="Unassembled WGS sequence"/>
</dbReference>
<dbReference type="GO" id="GO:0006799">
    <property type="term" value="P:polyphosphate biosynthetic process"/>
    <property type="evidence" value="ECO:0007669"/>
    <property type="project" value="UniProtKB-ARBA"/>
</dbReference>
<proteinExistence type="predicted"/>
<dbReference type="EMBL" id="NFLJ01000033">
    <property type="protein sequence ID" value="OUQ33308.1"/>
    <property type="molecule type" value="Genomic_DNA"/>
</dbReference>
<accession>A0A1Y4STS4</accession>
<evidence type="ECO:0000259" key="1">
    <source>
        <dbReference type="Pfam" id="PF09359"/>
    </source>
</evidence>
<comment type="caution">
    <text evidence="2">The sequence shown here is derived from an EMBL/GenBank/DDBJ whole genome shotgun (WGS) entry which is preliminary data.</text>
</comment>
<dbReference type="InterPro" id="IPR042267">
    <property type="entry name" value="VTC_sf"/>
</dbReference>
<dbReference type="OrthoDB" id="9784042at2"/>
<evidence type="ECO:0000313" key="3">
    <source>
        <dbReference type="Proteomes" id="UP000195305"/>
    </source>
</evidence>
<reference evidence="2 3" key="1">
    <citation type="journal article" date="2018" name="BMC Genomics">
        <title>Whole genome sequencing and function prediction of 133 gut anaerobes isolated from chicken caecum in pure cultures.</title>
        <authorList>
            <person name="Medvecky M."/>
            <person name="Cejkova D."/>
            <person name="Polansky O."/>
            <person name="Karasova D."/>
            <person name="Kubasova T."/>
            <person name="Cizek A."/>
            <person name="Rychlik I."/>
        </authorList>
    </citation>
    <scope>NUCLEOTIDE SEQUENCE [LARGE SCALE GENOMIC DNA]</scope>
    <source>
        <strain evidence="2 3">An13</strain>
    </source>
</reference>
<dbReference type="Pfam" id="PF09359">
    <property type="entry name" value="VTC"/>
    <property type="match status" value="1"/>
</dbReference>
<gene>
    <name evidence="2" type="ORF">B5E75_10810</name>
</gene>
<evidence type="ECO:0000313" key="2">
    <source>
        <dbReference type="EMBL" id="OUQ33308.1"/>
    </source>
</evidence>
<sequence>MKINSSIYREVMLMIKNYKPIQYRHELKHIINPLEAEVLNQRLNLLFTKDHYTLNEGYYDVHSLYFDTPDDKALKEKLNGVSQRHKFRIRYYNHDLSFIRLEKKLKYNGLCAKRSTKLTVKQVQDILNGKIDFLLKSDDPLMIEFYSALKGELLKPCVIVSYQRQAYTYDVSKVRLTIDRHLCTYKNIHDFLSLDNRNISVDDFAVFEVKYNEFLPDIVKMVIQGLSQKTSAYSKFAKCRQIDW</sequence>
<feature type="domain" description="VTC" evidence="1">
    <location>
        <begin position="24"/>
        <end position="240"/>
    </location>
</feature>
<dbReference type="InterPro" id="IPR018966">
    <property type="entry name" value="VTC_domain"/>
</dbReference>
<dbReference type="Gene3D" id="3.20.100.30">
    <property type="entry name" value="VTC, catalytic tunnel domain"/>
    <property type="match status" value="1"/>
</dbReference>
<protein>
    <recommendedName>
        <fullName evidence="1">VTC domain-containing protein</fullName>
    </recommendedName>
</protein>
<dbReference type="CDD" id="cd07750">
    <property type="entry name" value="PolyPPase_VTC_like"/>
    <property type="match status" value="1"/>
</dbReference>
<keyword evidence="3" id="KW-1185">Reference proteome</keyword>